<gene>
    <name evidence="2" type="ORF">EAH_00016440</name>
</gene>
<feature type="compositionally biased region" description="Low complexity" evidence="1">
    <location>
        <begin position="246"/>
        <end position="283"/>
    </location>
</feature>
<dbReference type="Proteomes" id="UP000018050">
    <property type="component" value="Unassembled WGS sequence"/>
</dbReference>
<dbReference type="InterPro" id="IPR036815">
    <property type="entry name" value="14-3-3_dom_sf"/>
</dbReference>
<dbReference type="OrthoDB" id="347376at2759"/>
<dbReference type="RefSeq" id="XP_013253249.1">
    <property type="nucleotide sequence ID" value="XM_013397795.1"/>
</dbReference>
<dbReference type="AlphaFoldDB" id="U6GC40"/>
<keyword evidence="3" id="KW-1185">Reference proteome</keyword>
<feature type="region of interest" description="Disordered" evidence="1">
    <location>
        <begin position="221"/>
        <end position="291"/>
    </location>
</feature>
<feature type="compositionally biased region" description="Acidic residues" evidence="1">
    <location>
        <begin position="225"/>
        <end position="236"/>
    </location>
</feature>
<dbReference type="VEuPathDB" id="ToxoDB:EAH_00016440"/>
<evidence type="ECO:0000313" key="2">
    <source>
        <dbReference type="EMBL" id="CDI76144.1"/>
    </source>
</evidence>
<evidence type="ECO:0000256" key="1">
    <source>
        <dbReference type="SAM" id="MobiDB-lite"/>
    </source>
</evidence>
<reference evidence="2" key="1">
    <citation type="submission" date="2013-10" db="EMBL/GenBank/DDBJ databases">
        <title>Genomic analysis of the causative agents of coccidiosis in chickens.</title>
        <authorList>
            <person name="Reid A.J."/>
            <person name="Blake D."/>
            <person name="Billington K."/>
            <person name="Browne H."/>
            <person name="Dunn M."/>
            <person name="Hung S."/>
            <person name="Kawahara F."/>
            <person name="Miranda-Saavedra D."/>
            <person name="Mourier T."/>
            <person name="Nagra H."/>
            <person name="Otto T.D."/>
            <person name="Rawlings N."/>
            <person name="Sanchez A."/>
            <person name="Sanders M."/>
            <person name="Subramaniam C."/>
            <person name="Tay Y."/>
            <person name="Dear P."/>
            <person name="Doerig C."/>
            <person name="Gruber A."/>
            <person name="Parkinson J."/>
            <person name="Shirley M."/>
            <person name="Wan K.L."/>
            <person name="Berriman M."/>
            <person name="Tomley F."/>
            <person name="Pain A."/>
        </authorList>
    </citation>
    <scope>NUCLEOTIDE SEQUENCE</scope>
    <source>
        <strain evidence="2">Houghton</strain>
    </source>
</reference>
<dbReference type="Gene3D" id="1.20.190.20">
    <property type="entry name" value="14-3-3 domain"/>
    <property type="match status" value="1"/>
</dbReference>
<sequence length="382" mass="40557">MASSALNKGSWRPPVAPAAGAAQRGLGYIVQQQQQHQEQEQQQMKQQHQLQPQYRVRTAAEDDANTRISDAEAKIEVTAQCRSRDEVFQALKEAIQLHPVLSRKHRELLANTVKAMIADCRSSYYMISGAHAALQAAGPAWQGARERGAAVAACRAAAAAAAGLTMAGMSPKEAAETAADTAASKGVGATRNLVPRYKLQQQRRHSAAAAAAALHRAQAAAAAAADDDSSSVDPEGDPCKPLPHRSSSSSSNMDSSSNDNDSSNSNDNNNSSNSSSSSTTTTSIAPDSAAAVSQGMPIPEHLLDTILSDVVLPFSEYFCKRLDAFLRQLINEVRSLANKIHNIVNRSLMPAADSTEARVFYLQLNADVSRYASQVCAVCEGG</sequence>
<dbReference type="EMBL" id="HG670322">
    <property type="protein sequence ID" value="CDI76144.1"/>
    <property type="molecule type" value="Genomic_DNA"/>
</dbReference>
<name>U6GC40_EIMAC</name>
<dbReference type="GeneID" id="25269714"/>
<proteinExistence type="predicted"/>
<evidence type="ECO:0000313" key="3">
    <source>
        <dbReference type="Proteomes" id="UP000018050"/>
    </source>
</evidence>
<reference evidence="2" key="2">
    <citation type="submission" date="2013-10" db="EMBL/GenBank/DDBJ databases">
        <authorList>
            <person name="Aslett M."/>
        </authorList>
    </citation>
    <scope>NUCLEOTIDE SEQUENCE</scope>
    <source>
        <strain evidence="2">Houghton</strain>
    </source>
</reference>
<dbReference type="OMA" id="YYMISGA"/>
<organism evidence="2 3">
    <name type="scientific">Eimeria acervulina</name>
    <name type="common">Coccidian parasite</name>
    <dbReference type="NCBI Taxonomy" id="5801"/>
    <lineage>
        <taxon>Eukaryota</taxon>
        <taxon>Sar</taxon>
        <taxon>Alveolata</taxon>
        <taxon>Apicomplexa</taxon>
        <taxon>Conoidasida</taxon>
        <taxon>Coccidia</taxon>
        <taxon>Eucoccidiorida</taxon>
        <taxon>Eimeriorina</taxon>
        <taxon>Eimeriidae</taxon>
        <taxon>Eimeria</taxon>
    </lineage>
</organism>
<protein>
    <submittedName>
        <fullName evidence="2">14-3-3 protein, putative</fullName>
    </submittedName>
</protein>
<dbReference type="SUPFAM" id="SSF48445">
    <property type="entry name" value="14-3-3 protein"/>
    <property type="match status" value="2"/>
</dbReference>
<accession>U6GC40</accession>